<dbReference type="OMA" id="HERVNEW"/>
<dbReference type="PhylomeDB" id="B4IXL2"/>
<sequence length="76" mass="8912">MLKIPQRNKPIPSLTTRTTKIERPTPRRKLNLLAIPIMPLRPTKSEEITKVTSELNARLVNLQQRVVEWKQLRGHH</sequence>
<reference evidence="1 2" key="1">
    <citation type="journal article" date="2007" name="Nature">
        <title>Evolution of genes and genomes on the Drosophila phylogeny.</title>
        <authorList>
            <consortium name="Drosophila 12 Genomes Consortium"/>
            <person name="Clark A.G."/>
            <person name="Eisen M.B."/>
            <person name="Smith D.R."/>
            <person name="Bergman C.M."/>
            <person name="Oliver B."/>
            <person name="Markow T.A."/>
            <person name="Kaufman T.C."/>
            <person name="Kellis M."/>
            <person name="Gelbart W."/>
            <person name="Iyer V.N."/>
            <person name="Pollard D.A."/>
            <person name="Sackton T.B."/>
            <person name="Larracuente A.M."/>
            <person name="Singh N.D."/>
            <person name="Abad J.P."/>
            <person name="Abt D.N."/>
            <person name="Adryan B."/>
            <person name="Aguade M."/>
            <person name="Akashi H."/>
            <person name="Anderson W.W."/>
            <person name="Aquadro C.F."/>
            <person name="Ardell D.H."/>
            <person name="Arguello R."/>
            <person name="Artieri C.G."/>
            <person name="Barbash D.A."/>
            <person name="Barker D."/>
            <person name="Barsanti P."/>
            <person name="Batterham P."/>
            <person name="Batzoglou S."/>
            <person name="Begun D."/>
            <person name="Bhutkar A."/>
            <person name="Blanco E."/>
            <person name="Bosak S.A."/>
            <person name="Bradley R.K."/>
            <person name="Brand A.D."/>
            <person name="Brent M.R."/>
            <person name="Brooks A.N."/>
            <person name="Brown R.H."/>
            <person name="Butlin R.K."/>
            <person name="Caggese C."/>
            <person name="Calvi B.R."/>
            <person name="Bernardo de Carvalho A."/>
            <person name="Caspi A."/>
            <person name="Castrezana S."/>
            <person name="Celniker S.E."/>
            <person name="Chang J.L."/>
            <person name="Chapple C."/>
            <person name="Chatterji S."/>
            <person name="Chinwalla A."/>
            <person name="Civetta A."/>
            <person name="Clifton S.W."/>
            <person name="Comeron J.M."/>
            <person name="Costello J.C."/>
            <person name="Coyne J.A."/>
            <person name="Daub J."/>
            <person name="David R.G."/>
            <person name="Delcher A.L."/>
            <person name="Delehaunty K."/>
            <person name="Do C.B."/>
            <person name="Ebling H."/>
            <person name="Edwards K."/>
            <person name="Eickbush T."/>
            <person name="Evans J.D."/>
            <person name="Filipski A."/>
            <person name="Findeiss S."/>
            <person name="Freyhult E."/>
            <person name="Fulton L."/>
            <person name="Fulton R."/>
            <person name="Garcia A.C."/>
            <person name="Gardiner A."/>
            <person name="Garfield D.A."/>
            <person name="Garvin B.E."/>
            <person name="Gibson G."/>
            <person name="Gilbert D."/>
            <person name="Gnerre S."/>
            <person name="Godfrey J."/>
            <person name="Good R."/>
            <person name="Gotea V."/>
            <person name="Gravely B."/>
            <person name="Greenberg A.J."/>
            <person name="Griffiths-Jones S."/>
            <person name="Gross S."/>
            <person name="Guigo R."/>
            <person name="Gustafson E.A."/>
            <person name="Haerty W."/>
            <person name="Hahn M.W."/>
            <person name="Halligan D.L."/>
            <person name="Halpern A.L."/>
            <person name="Halter G.M."/>
            <person name="Han M.V."/>
            <person name="Heger A."/>
            <person name="Hillier L."/>
            <person name="Hinrichs A.S."/>
            <person name="Holmes I."/>
            <person name="Hoskins R.A."/>
            <person name="Hubisz M.J."/>
            <person name="Hultmark D."/>
            <person name="Huntley M.A."/>
            <person name="Jaffe D.B."/>
            <person name="Jagadeeshan S."/>
            <person name="Jeck W.R."/>
            <person name="Johnson J."/>
            <person name="Jones C.D."/>
            <person name="Jordan W.C."/>
            <person name="Karpen G.H."/>
            <person name="Kataoka E."/>
            <person name="Keightley P.D."/>
            <person name="Kheradpour P."/>
            <person name="Kirkness E.F."/>
            <person name="Koerich L.B."/>
            <person name="Kristiansen K."/>
            <person name="Kudrna D."/>
            <person name="Kulathinal R.J."/>
            <person name="Kumar S."/>
            <person name="Kwok R."/>
            <person name="Lander E."/>
            <person name="Langley C.H."/>
            <person name="Lapoint R."/>
            <person name="Lazzaro B.P."/>
            <person name="Lee S.J."/>
            <person name="Levesque L."/>
            <person name="Li R."/>
            <person name="Lin C.F."/>
            <person name="Lin M.F."/>
            <person name="Lindblad-Toh K."/>
            <person name="Llopart A."/>
            <person name="Long M."/>
            <person name="Low L."/>
            <person name="Lozovsky E."/>
            <person name="Lu J."/>
            <person name="Luo M."/>
            <person name="Machado C.A."/>
            <person name="Makalowski W."/>
            <person name="Marzo M."/>
            <person name="Matsuda M."/>
            <person name="Matzkin L."/>
            <person name="McAllister B."/>
            <person name="McBride C.S."/>
            <person name="McKernan B."/>
            <person name="McKernan K."/>
            <person name="Mendez-Lago M."/>
            <person name="Minx P."/>
            <person name="Mollenhauer M.U."/>
            <person name="Montooth K."/>
            <person name="Mount S.M."/>
            <person name="Mu X."/>
            <person name="Myers E."/>
            <person name="Negre B."/>
            <person name="Newfeld S."/>
            <person name="Nielsen R."/>
            <person name="Noor M.A."/>
            <person name="O'Grady P."/>
            <person name="Pachter L."/>
            <person name="Papaceit M."/>
            <person name="Parisi M.J."/>
            <person name="Parisi M."/>
            <person name="Parts L."/>
            <person name="Pedersen J.S."/>
            <person name="Pesole G."/>
            <person name="Phillippy A.M."/>
            <person name="Ponting C.P."/>
            <person name="Pop M."/>
            <person name="Porcelli D."/>
            <person name="Powell J.R."/>
            <person name="Prohaska S."/>
            <person name="Pruitt K."/>
            <person name="Puig M."/>
            <person name="Quesneville H."/>
            <person name="Ram K.R."/>
            <person name="Rand D."/>
            <person name="Rasmussen M.D."/>
            <person name="Reed L.K."/>
            <person name="Reenan R."/>
            <person name="Reily A."/>
            <person name="Remington K.A."/>
            <person name="Rieger T.T."/>
            <person name="Ritchie M.G."/>
            <person name="Robin C."/>
            <person name="Rogers Y.H."/>
            <person name="Rohde C."/>
            <person name="Rozas J."/>
            <person name="Rubenfield M.J."/>
            <person name="Ruiz A."/>
            <person name="Russo S."/>
            <person name="Salzberg S.L."/>
            <person name="Sanchez-Gracia A."/>
            <person name="Saranga D.J."/>
            <person name="Sato H."/>
            <person name="Schaeffer S.W."/>
            <person name="Schatz M.C."/>
            <person name="Schlenke T."/>
            <person name="Schwartz R."/>
            <person name="Segarra C."/>
            <person name="Singh R.S."/>
            <person name="Sirot L."/>
            <person name="Sirota M."/>
            <person name="Sisneros N.B."/>
            <person name="Smith C.D."/>
            <person name="Smith T.F."/>
            <person name="Spieth J."/>
            <person name="Stage D.E."/>
            <person name="Stark A."/>
            <person name="Stephan W."/>
            <person name="Strausberg R.L."/>
            <person name="Strempel S."/>
            <person name="Sturgill D."/>
            <person name="Sutton G."/>
            <person name="Sutton G.G."/>
            <person name="Tao W."/>
            <person name="Teichmann S."/>
            <person name="Tobari Y.N."/>
            <person name="Tomimura Y."/>
            <person name="Tsolas J.M."/>
            <person name="Valente V.L."/>
            <person name="Venter E."/>
            <person name="Venter J.C."/>
            <person name="Vicario S."/>
            <person name="Vieira F.G."/>
            <person name="Vilella A.J."/>
            <person name="Villasante A."/>
            <person name="Walenz B."/>
            <person name="Wang J."/>
            <person name="Wasserman M."/>
            <person name="Watts T."/>
            <person name="Wilson D."/>
            <person name="Wilson R.K."/>
            <person name="Wing R.A."/>
            <person name="Wolfner M.F."/>
            <person name="Wong A."/>
            <person name="Wong G.K."/>
            <person name="Wu C.I."/>
            <person name="Wu G."/>
            <person name="Yamamoto D."/>
            <person name="Yang H.P."/>
            <person name="Yang S.P."/>
            <person name="Yorke J.A."/>
            <person name="Yoshida K."/>
            <person name="Zdobnov E."/>
            <person name="Zhang P."/>
            <person name="Zhang Y."/>
            <person name="Zimin A.V."/>
            <person name="Baldwin J."/>
            <person name="Abdouelleil A."/>
            <person name="Abdulkadir J."/>
            <person name="Abebe A."/>
            <person name="Abera B."/>
            <person name="Abreu J."/>
            <person name="Acer S.C."/>
            <person name="Aftuck L."/>
            <person name="Alexander A."/>
            <person name="An P."/>
            <person name="Anderson E."/>
            <person name="Anderson S."/>
            <person name="Arachi H."/>
            <person name="Azer M."/>
            <person name="Bachantsang P."/>
            <person name="Barry A."/>
            <person name="Bayul T."/>
            <person name="Berlin A."/>
            <person name="Bessette D."/>
            <person name="Bloom T."/>
            <person name="Blye J."/>
            <person name="Boguslavskiy L."/>
            <person name="Bonnet C."/>
            <person name="Boukhgalter B."/>
            <person name="Bourzgui I."/>
            <person name="Brown A."/>
            <person name="Cahill P."/>
            <person name="Channer S."/>
            <person name="Cheshatsang Y."/>
            <person name="Chuda L."/>
            <person name="Citroen M."/>
            <person name="Collymore A."/>
            <person name="Cooke P."/>
            <person name="Costello M."/>
            <person name="D'Aco K."/>
            <person name="Daza R."/>
            <person name="De Haan G."/>
            <person name="DeGray S."/>
            <person name="DeMaso C."/>
            <person name="Dhargay N."/>
            <person name="Dooley K."/>
            <person name="Dooley E."/>
            <person name="Doricent M."/>
            <person name="Dorje P."/>
            <person name="Dorjee K."/>
            <person name="Dupes A."/>
            <person name="Elong R."/>
            <person name="Falk J."/>
            <person name="Farina A."/>
            <person name="Faro S."/>
            <person name="Ferguson D."/>
            <person name="Fisher S."/>
            <person name="Foley C.D."/>
            <person name="Franke A."/>
            <person name="Friedrich D."/>
            <person name="Gadbois L."/>
            <person name="Gearin G."/>
            <person name="Gearin C.R."/>
            <person name="Giannoukos G."/>
            <person name="Goode T."/>
            <person name="Graham J."/>
            <person name="Grandbois E."/>
            <person name="Grewal S."/>
            <person name="Gyaltsen K."/>
            <person name="Hafez N."/>
            <person name="Hagos B."/>
            <person name="Hall J."/>
            <person name="Henson C."/>
            <person name="Hollinger A."/>
            <person name="Honan T."/>
            <person name="Huard M.D."/>
            <person name="Hughes L."/>
            <person name="Hurhula B."/>
            <person name="Husby M.E."/>
            <person name="Kamat A."/>
            <person name="Kanga B."/>
            <person name="Kashin S."/>
            <person name="Khazanovich D."/>
            <person name="Kisner P."/>
            <person name="Lance K."/>
            <person name="Lara M."/>
            <person name="Lee W."/>
            <person name="Lennon N."/>
            <person name="Letendre F."/>
            <person name="LeVine R."/>
            <person name="Lipovsky A."/>
            <person name="Liu X."/>
            <person name="Liu J."/>
            <person name="Liu S."/>
            <person name="Lokyitsang T."/>
            <person name="Lokyitsang Y."/>
            <person name="Lubonja R."/>
            <person name="Lui A."/>
            <person name="MacDonald P."/>
            <person name="Magnisalis V."/>
            <person name="Maru K."/>
            <person name="Matthews C."/>
            <person name="McCusker W."/>
            <person name="McDonough S."/>
            <person name="Mehta T."/>
            <person name="Meldrim J."/>
            <person name="Meneus L."/>
            <person name="Mihai O."/>
            <person name="Mihalev A."/>
            <person name="Mihova T."/>
            <person name="Mittelman R."/>
            <person name="Mlenga V."/>
            <person name="Montmayeur A."/>
            <person name="Mulrain L."/>
            <person name="Navidi A."/>
            <person name="Naylor J."/>
            <person name="Negash T."/>
            <person name="Nguyen T."/>
            <person name="Nguyen N."/>
            <person name="Nicol R."/>
            <person name="Norbu C."/>
            <person name="Norbu N."/>
            <person name="Novod N."/>
            <person name="O'Neill B."/>
            <person name="Osman S."/>
            <person name="Markiewicz E."/>
            <person name="Oyono O.L."/>
            <person name="Patti C."/>
            <person name="Phunkhang P."/>
            <person name="Pierre F."/>
            <person name="Priest M."/>
            <person name="Raghuraman S."/>
            <person name="Rege F."/>
            <person name="Reyes R."/>
            <person name="Rise C."/>
            <person name="Rogov P."/>
            <person name="Ross K."/>
            <person name="Ryan E."/>
            <person name="Settipalli S."/>
            <person name="Shea T."/>
            <person name="Sherpa N."/>
            <person name="Shi L."/>
            <person name="Shih D."/>
            <person name="Sparrow T."/>
            <person name="Spaulding J."/>
            <person name="Stalker J."/>
            <person name="Stange-Thomann N."/>
            <person name="Stavropoulos S."/>
            <person name="Stone C."/>
            <person name="Strader C."/>
            <person name="Tesfaye S."/>
            <person name="Thomson T."/>
            <person name="Thoulutsang Y."/>
            <person name="Thoulutsang D."/>
            <person name="Topham K."/>
            <person name="Topping I."/>
            <person name="Tsamla T."/>
            <person name="Vassiliev H."/>
            <person name="Vo A."/>
            <person name="Wangchuk T."/>
            <person name="Wangdi T."/>
            <person name="Weiand M."/>
            <person name="Wilkinson J."/>
            <person name="Wilson A."/>
            <person name="Yadav S."/>
            <person name="Young G."/>
            <person name="Yu Q."/>
            <person name="Zembek L."/>
            <person name="Zhong D."/>
            <person name="Zimmer A."/>
            <person name="Zwirko Z."/>
            <person name="Jaffe D.B."/>
            <person name="Alvarez P."/>
            <person name="Brockman W."/>
            <person name="Butler J."/>
            <person name="Chin C."/>
            <person name="Gnerre S."/>
            <person name="Grabherr M."/>
            <person name="Kleber M."/>
            <person name="Mauceli E."/>
            <person name="MacCallum I."/>
        </authorList>
    </citation>
    <scope>NUCLEOTIDE SEQUENCE [LARGE SCALE GENOMIC DNA]</scope>
    <source>
        <strain evidence="2">Tucson 15287-2541.00</strain>
    </source>
</reference>
<accession>B4IXL2</accession>
<evidence type="ECO:0000313" key="2">
    <source>
        <dbReference type="Proteomes" id="UP000001070"/>
    </source>
</evidence>
<organism evidence="2">
    <name type="scientific">Drosophila grimshawi</name>
    <name type="common">Hawaiian fruit fly</name>
    <name type="synonym">Idiomyia grimshawi</name>
    <dbReference type="NCBI Taxonomy" id="7222"/>
    <lineage>
        <taxon>Eukaryota</taxon>
        <taxon>Metazoa</taxon>
        <taxon>Ecdysozoa</taxon>
        <taxon>Arthropoda</taxon>
        <taxon>Hexapoda</taxon>
        <taxon>Insecta</taxon>
        <taxon>Pterygota</taxon>
        <taxon>Neoptera</taxon>
        <taxon>Endopterygota</taxon>
        <taxon>Diptera</taxon>
        <taxon>Brachycera</taxon>
        <taxon>Muscomorpha</taxon>
        <taxon>Ephydroidea</taxon>
        <taxon>Drosophilidae</taxon>
        <taxon>Drosophila</taxon>
        <taxon>Hawaiian Drosophila</taxon>
    </lineage>
</organism>
<dbReference type="InParanoid" id="B4IXL2"/>
<evidence type="ECO:0000313" key="1">
    <source>
        <dbReference type="EMBL" id="EDV97474.1"/>
    </source>
</evidence>
<keyword evidence="2" id="KW-1185">Reference proteome</keyword>
<gene>
    <name evidence="1" type="primary">Dgri\GH16894</name>
    <name evidence="1" type="ORF">Dgri_GH16894</name>
</gene>
<protein>
    <submittedName>
        <fullName evidence="1">GH16894</fullName>
    </submittedName>
</protein>
<dbReference type="eggNOG" id="ENOG502TCIS">
    <property type="taxonomic scope" value="Eukaryota"/>
</dbReference>
<name>B4IXL2_DROGR</name>
<dbReference type="AlphaFoldDB" id="B4IXL2"/>
<dbReference type="EMBL" id="CH916366">
    <property type="protein sequence ID" value="EDV97474.1"/>
    <property type="molecule type" value="Genomic_DNA"/>
</dbReference>
<dbReference type="Proteomes" id="UP000001070">
    <property type="component" value="Unassembled WGS sequence"/>
</dbReference>
<proteinExistence type="predicted"/>
<dbReference type="HOGENOM" id="CLU_197786_0_0_1"/>